<evidence type="ECO:0000313" key="2">
    <source>
        <dbReference type="EMBL" id="CZT50144.1"/>
    </source>
</evidence>
<reference evidence="3" key="1">
    <citation type="submission" date="2016-03" db="EMBL/GenBank/DDBJ databases">
        <authorList>
            <person name="Guldener U."/>
        </authorList>
    </citation>
    <scope>NUCLEOTIDE SEQUENCE [LARGE SCALE GENOMIC DNA]</scope>
</reference>
<name>A0A1E1MM32_RHYSE</name>
<dbReference type="Proteomes" id="UP000177625">
    <property type="component" value="Unassembled WGS sequence"/>
</dbReference>
<feature type="domain" description="2EXR" evidence="1">
    <location>
        <begin position="1"/>
        <end position="103"/>
    </location>
</feature>
<gene>
    <name evidence="2" type="ORF">RSE6_11081</name>
</gene>
<keyword evidence="3" id="KW-1185">Reference proteome</keyword>
<protein>
    <recommendedName>
        <fullName evidence="1">2EXR domain-containing protein</fullName>
    </recommendedName>
</protein>
<dbReference type="InterPro" id="IPR045518">
    <property type="entry name" value="2EXR"/>
</dbReference>
<sequence length="267" mass="30863">MACAEPRIIDLRAFDLKRKYPFEYTYPLHPLHSSSQRPYASRTQAEQLPSIFLVFREAHDVALKHYTKGFGTSFEEQIDSETPPTTQIMSPNHIWVNWDCDIICLIALDDENLRLAPCFAKVLDLREIIVYPSLFREELREIDDRNRSKQRIDFRLVDLKQDAPHPTSSIIPTEFKSMYDRATVMKTAAEKLIASYDHQRYTGPRGSFTSFLTSAMTGGTRELRNAKIVLRSLEFHTKEETGLISRKAIYAKAHACNLARRYPLYLG</sequence>
<dbReference type="EMBL" id="FJVC01000413">
    <property type="protein sequence ID" value="CZT50144.1"/>
    <property type="molecule type" value="Genomic_DNA"/>
</dbReference>
<accession>A0A1E1MM32</accession>
<evidence type="ECO:0000259" key="1">
    <source>
        <dbReference type="Pfam" id="PF20150"/>
    </source>
</evidence>
<dbReference type="Pfam" id="PF20150">
    <property type="entry name" value="2EXR"/>
    <property type="match status" value="1"/>
</dbReference>
<proteinExistence type="predicted"/>
<organism evidence="2 3">
    <name type="scientific">Rhynchosporium secalis</name>
    <name type="common">Barley scald fungus</name>
    <dbReference type="NCBI Taxonomy" id="38038"/>
    <lineage>
        <taxon>Eukaryota</taxon>
        <taxon>Fungi</taxon>
        <taxon>Dikarya</taxon>
        <taxon>Ascomycota</taxon>
        <taxon>Pezizomycotina</taxon>
        <taxon>Leotiomycetes</taxon>
        <taxon>Helotiales</taxon>
        <taxon>Ploettnerulaceae</taxon>
        <taxon>Rhynchosporium</taxon>
    </lineage>
</organism>
<evidence type="ECO:0000313" key="3">
    <source>
        <dbReference type="Proteomes" id="UP000177625"/>
    </source>
</evidence>
<dbReference type="AlphaFoldDB" id="A0A1E1MM32"/>